<name>A0A380YU25_9BACE</name>
<evidence type="ECO:0000313" key="1">
    <source>
        <dbReference type="EMBL" id="SUV29962.1"/>
    </source>
</evidence>
<dbReference type="Proteomes" id="UP000254424">
    <property type="component" value="Unassembled WGS sequence"/>
</dbReference>
<protein>
    <submittedName>
        <fullName evidence="1">Uncharacterized protein</fullName>
    </submittedName>
</protein>
<evidence type="ECO:0000313" key="2">
    <source>
        <dbReference type="Proteomes" id="UP000254424"/>
    </source>
</evidence>
<accession>A0A380YU25</accession>
<dbReference type="EMBL" id="UFSX01000001">
    <property type="protein sequence ID" value="SUV29962.1"/>
    <property type="molecule type" value="Genomic_DNA"/>
</dbReference>
<reference evidence="1 2" key="1">
    <citation type="submission" date="2018-06" db="EMBL/GenBank/DDBJ databases">
        <authorList>
            <consortium name="Pathogen Informatics"/>
            <person name="Doyle S."/>
        </authorList>
    </citation>
    <scope>NUCLEOTIDE SEQUENCE [LARGE SCALE GENOMIC DNA]</scope>
    <source>
        <strain evidence="1 2">NCTC11155</strain>
    </source>
</reference>
<gene>
    <name evidence="1" type="ORF">NCTC11155_01954</name>
</gene>
<dbReference type="AlphaFoldDB" id="A0A380YU25"/>
<proteinExistence type="predicted"/>
<organism evidence="1 2">
    <name type="scientific">Bacteroides eggerthii</name>
    <dbReference type="NCBI Taxonomy" id="28111"/>
    <lineage>
        <taxon>Bacteria</taxon>
        <taxon>Pseudomonadati</taxon>
        <taxon>Bacteroidota</taxon>
        <taxon>Bacteroidia</taxon>
        <taxon>Bacteroidales</taxon>
        <taxon>Bacteroidaceae</taxon>
        <taxon>Bacteroides</taxon>
    </lineage>
</organism>
<sequence length="56" mass="6520">MSSMLQKYNGKIILKVDGLRFSLPFLRFTFLLKISPDVHFLLCFLVKPNSLRKFAS</sequence>